<gene>
    <name evidence="1" type="ORF">N5923_06650</name>
</gene>
<evidence type="ECO:0000313" key="2">
    <source>
        <dbReference type="Proteomes" id="UP001064262"/>
    </source>
</evidence>
<name>A0A9J6PL41_9GAMM</name>
<sequence>MSDFPLVPFSTLSSVNSYHTTTARTTTTVAQHVASAGNTVVSALPTQPATGQSTSQLRLPVPSDINAMLSKQQCNKKGGILADCRTSPSLPESYLREPQVFANKEKPFPTGLKSFTQYSENLQTSAISDKSLPLQKEAPTSTGSRSRVADALLKAGQQLPVKTLTSQQQQFLYEIIAERDFTIDPATRQSESNDLNYKLAKVLIESRPRFRDVSELNQLSKFINNEYPLTGDWRRDLKAAIFRRMREVTISDPASYELAMNIAFARITAPEDPESCLKVALDHGIKPHSAEMDMLQIKAVKEGIAGKYAAAGVNCFVICDQFGITKDSNAMVELQLIAVRDAAEQHLLDGASCFEIAEILGIGPQDMAMEVLTQMTEELMEKKHILSGIP</sequence>
<keyword evidence="2" id="KW-1185">Reference proteome</keyword>
<protein>
    <submittedName>
        <fullName evidence="1">Uncharacterized protein</fullName>
    </submittedName>
</protein>
<dbReference type="RefSeq" id="WP_267142239.1">
    <property type="nucleotide sequence ID" value="NZ_JAODIL010000067.1"/>
</dbReference>
<dbReference type="Proteomes" id="UP001064262">
    <property type="component" value="Unassembled WGS sequence"/>
</dbReference>
<dbReference type="AlphaFoldDB" id="A0A9J6PL41"/>
<accession>A0A9J6PL41</accession>
<evidence type="ECO:0000313" key="1">
    <source>
        <dbReference type="EMBL" id="MCU5777171.1"/>
    </source>
</evidence>
<proteinExistence type="predicted"/>
<reference evidence="1" key="1">
    <citation type="submission" date="2022-09" db="EMBL/GenBank/DDBJ databases">
        <title>Winslowiella arboricola sp. nov., isolated from bleeding cankers on broadleaf hosts.</title>
        <authorList>
            <person name="Brady C."/>
            <person name="Kaur S."/>
            <person name="Crampton B."/>
            <person name="Maddock D."/>
            <person name="Arnold D."/>
            <person name="Denman S."/>
        </authorList>
    </citation>
    <scope>NUCLEOTIDE SEQUENCE</scope>
    <source>
        <strain evidence="1">BAC 15a-03b</strain>
    </source>
</reference>
<organism evidence="1 2">
    <name type="scientific">Winslowiella arboricola</name>
    <dbReference type="NCBI Taxonomy" id="2978220"/>
    <lineage>
        <taxon>Bacteria</taxon>
        <taxon>Pseudomonadati</taxon>
        <taxon>Pseudomonadota</taxon>
        <taxon>Gammaproteobacteria</taxon>
        <taxon>Enterobacterales</taxon>
        <taxon>Erwiniaceae</taxon>
        <taxon>Winslowiella</taxon>
    </lineage>
</organism>
<dbReference type="EMBL" id="JAODIM010000038">
    <property type="protein sequence ID" value="MCU5777171.1"/>
    <property type="molecule type" value="Genomic_DNA"/>
</dbReference>
<comment type="caution">
    <text evidence="1">The sequence shown here is derived from an EMBL/GenBank/DDBJ whole genome shotgun (WGS) entry which is preliminary data.</text>
</comment>